<evidence type="ECO:0000313" key="2">
    <source>
        <dbReference type="Proteomes" id="UP001597185"/>
    </source>
</evidence>
<evidence type="ECO:0000313" key="1">
    <source>
        <dbReference type="EMBL" id="MFD1570081.1"/>
    </source>
</evidence>
<reference evidence="1 2" key="1">
    <citation type="journal article" date="2019" name="Int. J. Syst. Evol. Microbiol.">
        <title>The Global Catalogue of Microorganisms (GCM) 10K type strain sequencing project: providing services to taxonomists for standard genome sequencing and annotation.</title>
        <authorList>
            <consortium name="The Broad Institute Genomics Platform"/>
            <consortium name="The Broad Institute Genome Sequencing Center for Infectious Disease"/>
            <person name="Wu L."/>
            <person name="Ma J."/>
        </authorList>
    </citation>
    <scope>NUCLEOTIDE SEQUENCE [LARGE SCALE GENOMIC DNA]</scope>
    <source>
        <strain evidence="1 2">CGMCC 1.12689</strain>
    </source>
</reference>
<comment type="caution">
    <text evidence="1">The sequence shown here is derived from an EMBL/GenBank/DDBJ whole genome shotgun (WGS) entry which is preliminary data.</text>
</comment>
<keyword evidence="2" id="KW-1185">Reference proteome</keyword>
<name>A0ABD6BY94_9EURY</name>
<dbReference type="AlphaFoldDB" id="A0ABD6BY94"/>
<proteinExistence type="predicted"/>
<dbReference type="RefSeq" id="WP_256397108.1">
    <property type="nucleotide sequence ID" value="NZ_JANHDL010000004.1"/>
</dbReference>
<organism evidence="1 2">
    <name type="scientific">Halorubrum laminariae</name>
    <dbReference type="NCBI Taxonomy" id="1433523"/>
    <lineage>
        <taxon>Archaea</taxon>
        <taxon>Methanobacteriati</taxon>
        <taxon>Methanobacteriota</taxon>
        <taxon>Stenosarchaea group</taxon>
        <taxon>Halobacteria</taxon>
        <taxon>Halobacteriales</taxon>
        <taxon>Haloferacaceae</taxon>
        <taxon>Halorubrum</taxon>
    </lineage>
</organism>
<dbReference type="EMBL" id="JBHUDB010000002">
    <property type="protein sequence ID" value="MFD1570081.1"/>
    <property type="molecule type" value="Genomic_DNA"/>
</dbReference>
<sequence length="161" mass="18351">MTERLSEINFPLESCSCAHCGVSFPEASIPEMAKAIATHWNRQHRAVLAEVYTQFDAEAYHEEHIEGDLYGVFKEAHYITAYDVIATTGVYPLSPEFTSDLKFRDVCVDCWEDVADIDEYTEVPDDTELAGEYLCIPCSEARQIERRQQNNQQLSRFSAAE</sequence>
<dbReference type="Proteomes" id="UP001597185">
    <property type="component" value="Unassembled WGS sequence"/>
</dbReference>
<protein>
    <submittedName>
        <fullName evidence="1">Uncharacterized protein</fullName>
    </submittedName>
</protein>
<accession>A0ABD6BY94</accession>
<gene>
    <name evidence="1" type="ORF">ACFR9T_05705</name>
</gene>